<proteinExistence type="predicted"/>
<keyword evidence="2" id="KW-1185">Reference proteome</keyword>
<sequence length="13" mass="1350">MGILVCISASEVK</sequence>
<dbReference type="EnsemblMetazoa" id="AQUA014105-RA">
    <property type="protein sequence ID" value="AQUA014105-PA"/>
    <property type="gene ID" value="AQUA014105"/>
</dbReference>
<dbReference type="Proteomes" id="UP000076407">
    <property type="component" value="Unassembled WGS sequence"/>
</dbReference>
<protein>
    <submittedName>
        <fullName evidence="1">Uncharacterized protein</fullName>
    </submittedName>
</protein>
<evidence type="ECO:0000313" key="2">
    <source>
        <dbReference type="Proteomes" id="UP000076407"/>
    </source>
</evidence>
<evidence type="ECO:0000313" key="1">
    <source>
        <dbReference type="EnsemblMetazoa" id="AQUA014105-PA"/>
    </source>
</evidence>
<organism evidence="1 2">
    <name type="scientific">Anopheles quadriannulatus</name>
    <name type="common">Mosquito</name>
    <dbReference type="NCBI Taxonomy" id="34691"/>
    <lineage>
        <taxon>Eukaryota</taxon>
        <taxon>Metazoa</taxon>
        <taxon>Ecdysozoa</taxon>
        <taxon>Arthropoda</taxon>
        <taxon>Hexapoda</taxon>
        <taxon>Insecta</taxon>
        <taxon>Pterygota</taxon>
        <taxon>Neoptera</taxon>
        <taxon>Endopterygota</taxon>
        <taxon>Diptera</taxon>
        <taxon>Nematocera</taxon>
        <taxon>Culicoidea</taxon>
        <taxon>Culicidae</taxon>
        <taxon>Anophelinae</taxon>
        <taxon>Anopheles</taxon>
    </lineage>
</organism>
<name>A0A182XQG5_ANOQN</name>
<reference evidence="1" key="1">
    <citation type="submission" date="2020-05" db="UniProtKB">
        <authorList>
            <consortium name="EnsemblMetazoa"/>
        </authorList>
    </citation>
    <scope>IDENTIFICATION</scope>
    <source>
        <strain evidence="1">SANGQUA</strain>
    </source>
</reference>
<accession>A0A182XQG5</accession>